<feature type="domain" description="Arrestin-like N-terminal" evidence="2">
    <location>
        <begin position="12"/>
        <end position="154"/>
    </location>
</feature>
<dbReference type="GO" id="GO:0031625">
    <property type="term" value="F:ubiquitin protein ligase binding"/>
    <property type="evidence" value="ECO:0007669"/>
    <property type="project" value="TreeGrafter"/>
</dbReference>
<comment type="caution">
    <text evidence="3">The sequence shown here is derived from an EMBL/GenBank/DDBJ whole genome shotgun (WGS) entry which is preliminary data.</text>
</comment>
<dbReference type="InterPro" id="IPR011021">
    <property type="entry name" value="Arrestin-like_N"/>
</dbReference>
<dbReference type="GO" id="GO:0070086">
    <property type="term" value="P:ubiquitin-dependent endocytosis"/>
    <property type="evidence" value="ECO:0007669"/>
    <property type="project" value="TreeGrafter"/>
</dbReference>
<organism evidence="3 4">
    <name type="scientific">Favolaschia claudopus</name>
    <dbReference type="NCBI Taxonomy" id="2862362"/>
    <lineage>
        <taxon>Eukaryota</taxon>
        <taxon>Fungi</taxon>
        <taxon>Dikarya</taxon>
        <taxon>Basidiomycota</taxon>
        <taxon>Agaricomycotina</taxon>
        <taxon>Agaricomycetes</taxon>
        <taxon>Agaricomycetidae</taxon>
        <taxon>Agaricales</taxon>
        <taxon>Marasmiineae</taxon>
        <taxon>Mycenaceae</taxon>
        <taxon>Favolaschia</taxon>
    </lineage>
</organism>
<sequence>MPPSSDEPQAITLNFKNLVRVAGETIEGTVDLNLPLIRKDGIEELRLEMQGIVKTRIYRTYGQVTVVHKQVLPLFEPFTQSLWSSSGSSESDDVASYPFRFTIPDNLPPSFCYCEKWMSRPSATVRYSLEAVGTRPGVFHRNRRVQRVFLVMPAATASQLEQAETMRQGWSGPWKGNPAEDKIRQGIWGDYSRVSATLSLPDLPSLPISAPIPYTLTVTTETKTLDHSDRPEDKHGKPIFPAPPTQASELSLSLRRKVKYTARDSGALHKEKRHDSFDLQKTVGLSDTTESPALRRTQPAEIRRVEPAGDGQVVVDEPEWVPGEDGNKKGIWRRSVHFTSLMALPFAPTTWSAEILEWSYKLQITIPFPGVGNDLKLEVPIQLNPSAACPPPGSSNLTYAEILPAGPPPMLDLPPAYWAEDGGDSDSDEKKEKKKKLW</sequence>
<evidence type="ECO:0000256" key="1">
    <source>
        <dbReference type="SAM" id="MobiDB-lite"/>
    </source>
</evidence>
<dbReference type="Gene3D" id="2.60.40.640">
    <property type="match status" value="1"/>
</dbReference>
<dbReference type="PANTHER" id="PTHR11188:SF17">
    <property type="entry name" value="FI21816P1"/>
    <property type="match status" value="1"/>
</dbReference>
<dbReference type="InterPro" id="IPR050357">
    <property type="entry name" value="Arrestin_domain-protein"/>
</dbReference>
<name>A0AAW0CZ92_9AGAR</name>
<dbReference type="EMBL" id="JAWWNJ010000011">
    <property type="protein sequence ID" value="KAK7044548.1"/>
    <property type="molecule type" value="Genomic_DNA"/>
</dbReference>
<accession>A0AAW0CZ92</accession>
<protein>
    <submittedName>
        <fullName evidence="3">Arrestin-N domain-containing protein</fullName>
    </submittedName>
</protein>
<evidence type="ECO:0000313" key="3">
    <source>
        <dbReference type="EMBL" id="KAK7044548.1"/>
    </source>
</evidence>
<dbReference type="Proteomes" id="UP001362999">
    <property type="component" value="Unassembled WGS sequence"/>
</dbReference>
<gene>
    <name evidence="3" type="ORF">R3P38DRAFT_2509375</name>
</gene>
<evidence type="ECO:0000259" key="2">
    <source>
        <dbReference type="Pfam" id="PF00339"/>
    </source>
</evidence>
<feature type="region of interest" description="Disordered" evidence="1">
    <location>
        <begin position="278"/>
        <end position="297"/>
    </location>
</feature>
<dbReference type="InterPro" id="IPR014752">
    <property type="entry name" value="Arrestin-like_C"/>
</dbReference>
<feature type="region of interest" description="Disordered" evidence="1">
    <location>
        <begin position="411"/>
        <end position="438"/>
    </location>
</feature>
<feature type="region of interest" description="Disordered" evidence="1">
    <location>
        <begin position="223"/>
        <end position="249"/>
    </location>
</feature>
<dbReference type="GO" id="GO:0030674">
    <property type="term" value="F:protein-macromolecule adaptor activity"/>
    <property type="evidence" value="ECO:0007669"/>
    <property type="project" value="TreeGrafter"/>
</dbReference>
<dbReference type="GO" id="GO:0005886">
    <property type="term" value="C:plasma membrane"/>
    <property type="evidence" value="ECO:0007669"/>
    <property type="project" value="TreeGrafter"/>
</dbReference>
<keyword evidence="4" id="KW-1185">Reference proteome</keyword>
<dbReference type="AlphaFoldDB" id="A0AAW0CZ92"/>
<dbReference type="GO" id="GO:0005829">
    <property type="term" value="C:cytosol"/>
    <property type="evidence" value="ECO:0007669"/>
    <property type="project" value="TreeGrafter"/>
</dbReference>
<proteinExistence type="predicted"/>
<feature type="compositionally biased region" description="Basic and acidic residues" evidence="1">
    <location>
        <begin position="223"/>
        <end position="236"/>
    </location>
</feature>
<dbReference type="PANTHER" id="PTHR11188">
    <property type="entry name" value="ARRESTIN DOMAIN CONTAINING PROTEIN"/>
    <property type="match status" value="1"/>
</dbReference>
<evidence type="ECO:0000313" key="4">
    <source>
        <dbReference type="Proteomes" id="UP001362999"/>
    </source>
</evidence>
<dbReference type="SUPFAM" id="SSF81296">
    <property type="entry name" value="E set domains"/>
    <property type="match status" value="1"/>
</dbReference>
<dbReference type="Pfam" id="PF00339">
    <property type="entry name" value="Arrestin_N"/>
    <property type="match status" value="1"/>
</dbReference>
<reference evidence="3 4" key="1">
    <citation type="journal article" date="2024" name="J Genomics">
        <title>Draft genome sequencing and assembly of Favolaschia claudopus CIRM-BRFM 2984 isolated from oak limbs.</title>
        <authorList>
            <person name="Navarro D."/>
            <person name="Drula E."/>
            <person name="Chaduli D."/>
            <person name="Cazenave R."/>
            <person name="Ahrendt S."/>
            <person name="Wang J."/>
            <person name="Lipzen A."/>
            <person name="Daum C."/>
            <person name="Barry K."/>
            <person name="Grigoriev I.V."/>
            <person name="Favel A."/>
            <person name="Rosso M.N."/>
            <person name="Martin F."/>
        </authorList>
    </citation>
    <scope>NUCLEOTIDE SEQUENCE [LARGE SCALE GENOMIC DNA]</scope>
    <source>
        <strain evidence="3 4">CIRM-BRFM 2984</strain>
    </source>
</reference>
<dbReference type="InterPro" id="IPR014756">
    <property type="entry name" value="Ig_E-set"/>
</dbReference>